<dbReference type="EMBL" id="LSMT01000163">
    <property type="protein sequence ID" value="PFX24974.1"/>
    <property type="molecule type" value="Genomic_DNA"/>
</dbReference>
<dbReference type="InterPro" id="IPR027806">
    <property type="entry name" value="HARBI1_dom"/>
</dbReference>
<dbReference type="PANTHER" id="PTHR23080">
    <property type="entry name" value="THAP DOMAIN PROTEIN"/>
    <property type="match status" value="1"/>
</dbReference>
<accession>A0A2B4S2P9</accession>
<feature type="region of interest" description="Disordered" evidence="3">
    <location>
        <begin position="568"/>
        <end position="600"/>
    </location>
</feature>
<comment type="caution">
    <text evidence="6">The sequence shown here is derived from an EMBL/GenBank/DDBJ whole genome shotgun (WGS) entry which is preliminary data.</text>
</comment>
<dbReference type="InterPro" id="IPR027805">
    <property type="entry name" value="Transposase_HTH_dom"/>
</dbReference>
<dbReference type="OrthoDB" id="5969175at2759"/>
<evidence type="ECO:0000313" key="7">
    <source>
        <dbReference type="Proteomes" id="UP000225706"/>
    </source>
</evidence>
<feature type="domain" description="DDE Tnp4" evidence="4">
    <location>
        <begin position="309"/>
        <end position="477"/>
    </location>
</feature>
<dbReference type="Pfam" id="PF13359">
    <property type="entry name" value="DDE_Tnp_4"/>
    <property type="match status" value="1"/>
</dbReference>
<evidence type="ECO:0000259" key="4">
    <source>
        <dbReference type="Pfam" id="PF13359"/>
    </source>
</evidence>
<evidence type="ECO:0008006" key="8">
    <source>
        <dbReference type="Google" id="ProtNLM"/>
    </source>
</evidence>
<dbReference type="Pfam" id="PF13613">
    <property type="entry name" value="HTH_Tnp_4"/>
    <property type="match status" value="1"/>
</dbReference>
<comment type="cofactor">
    <cofactor evidence="1">
        <name>a divalent metal cation</name>
        <dbReference type="ChEBI" id="CHEBI:60240"/>
    </cofactor>
</comment>
<protein>
    <recommendedName>
        <fullName evidence="8">DDE Tnp4 domain-containing protein</fullName>
    </recommendedName>
</protein>
<gene>
    <name evidence="6" type="ORF">AWC38_SpisGene10454</name>
</gene>
<evidence type="ECO:0000256" key="1">
    <source>
        <dbReference type="ARBA" id="ARBA00001968"/>
    </source>
</evidence>
<keyword evidence="2" id="KW-0479">Metal-binding</keyword>
<dbReference type="GO" id="GO:0046872">
    <property type="term" value="F:metal ion binding"/>
    <property type="evidence" value="ECO:0007669"/>
    <property type="project" value="UniProtKB-KW"/>
</dbReference>
<proteinExistence type="predicted"/>
<keyword evidence="7" id="KW-1185">Reference proteome</keyword>
<evidence type="ECO:0000259" key="5">
    <source>
        <dbReference type="Pfam" id="PF13613"/>
    </source>
</evidence>
<organism evidence="6 7">
    <name type="scientific">Stylophora pistillata</name>
    <name type="common">Smooth cauliflower coral</name>
    <dbReference type="NCBI Taxonomy" id="50429"/>
    <lineage>
        <taxon>Eukaryota</taxon>
        <taxon>Metazoa</taxon>
        <taxon>Cnidaria</taxon>
        <taxon>Anthozoa</taxon>
        <taxon>Hexacorallia</taxon>
        <taxon>Scleractinia</taxon>
        <taxon>Astrocoeniina</taxon>
        <taxon>Pocilloporidae</taxon>
        <taxon>Stylophora</taxon>
    </lineage>
</organism>
<name>A0A2B4S2P9_STYPI</name>
<dbReference type="Proteomes" id="UP000225706">
    <property type="component" value="Unassembled WGS sequence"/>
</dbReference>
<evidence type="ECO:0000256" key="2">
    <source>
        <dbReference type="ARBA" id="ARBA00022723"/>
    </source>
</evidence>
<sequence length="600" mass="68401">MIANHLAHMFARERAELLDTTNHYWAPTINLGHDKIKNFSLAVDQNARAQKRNEIKRKYDELTSSSTTQDSTVEEVIQSCEFVETETPSRTSNFTSGLCPIEDGTSGSCPIDYGTSGSCPIDDAINLADSSDCNDNDKHDQFCQTEKKVLSEGCYQTDLDMAQLERQQIYLQHITDELSSTKGQLLSLQLTMESFTNNDEKTKFYTFSLSMHVFNIIAPCIKITTQNALGQFQEFLLVLIRLKLNSPLQDLAFRSNISVPTTSRIFDRWTHVMSITLKFLIQWPNHDELQATMPAVFQHNFGKRVAVIIDCFEIFMKRPSSLNARAMTWSNYKHHNTIKFLIGVTPQGVISFISKAWGGRVSDKYLTEKSGLLRKLLPWDIVLADRGFDIADSVGLYQAHLHIPAFTRGKKQLSAEEVEQTRKIANVRIHVERVIGLVHRKYTILQEILPIQLVTVRQGDDLAPIDKIAATCCALTNISECLLLPSYPRDKLKKKMASKRRKESGISPTMSELDTLVEELVEGEQSEKDQQDNEEPILSCFEFGIFLDKSMRYKRREEGEEMRLKVLEQLGETGKKKKDKEDGKGQKKSRREVEVIQFKI</sequence>
<reference evidence="7" key="1">
    <citation type="journal article" date="2017" name="bioRxiv">
        <title>Comparative analysis of the genomes of Stylophora pistillata and Acropora digitifera provides evidence for extensive differences between species of corals.</title>
        <authorList>
            <person name="Voolstra C.R."/>
            <person name="Li Y."/>
            <person name="Liew Y.J."/>
            <person name="Baumgarten S."/>
            <person name="Zoccola D."/>
            <person name="Flot J.-F."/>
            <person name="Tambutte S."/>
            <person name="Allemand D."/>
            <person name="Aranda M."/>
        </authorList>
    </citation>
    <scope>NUCLEOTIDE SEQUENCE [LARGE SCALE GENOMIC DNA]</scope>
</reference>
<feature type="domain" description="Transposase Helix-turn-helix" evidence="5">
    <location>
        <begin position="228"/>
        <end position="278"/>
    </location>
</feature>
<dbReference type="AlphaFoldDB" id="A0A2B4S2P9"/>
<evidence type="ECO:0000256" key="3">
    <source>
        <dbReference type="SAM" id="MobiDB-lite"/>
    </source>
</evidence>
<evidence type="ECO:0000313" key="6">
    <source>
        <dbReference type="EMBL" id="PFX24974.1"/>
    </source>
</evidence>